<organism evidence="8 9">
    <name type="scientific">Smittium culicis</name>
    <dbReference type="NCBI Taxonomy" id="133412"/>
    <lineage>
        <taxon>Eukaryota</taxon>
        <taxon>Fungi</taxon>
        <taxon>Fungi incertae sedis</taxon>
        <taxon>Zoopagomycota</taxon>
        <taxon>Kickxellomycotina</taxon>
        <taxon>Harpellomycetes</taxon>
        <taxon>Harpellales</taxon>
        <taxon>Legeriomycetaceae</taxon>
        <taxon>Smittium</taxon>
    </lineage>
</organism>
<dbReference type="Pfam" id="PF08170">
    <property type="entry name" value="POPLD"/>
    <property type="match status" value="1"/>
</dbReference>
<dbReference type="GO" id="GO:0001682">
    <property type="term" value="P:tRNA 5'-leader removal"/>
    <property type="evidence" value="ECO:0007669"/>
    <property type="project" value="InterPro"/>
</dbReference>
<evidence type="ECO:0000259" key="6">
    <source>
        <dbReference type="Pfam" id="PF08170"/>
    </source>
</evidence>
<keyword evidence="9" id="KW-1185">Reference proteome</keyword>
<comment type="subcellular location">
    <subcellularLocation>
        <location evidence="1">Nucleus</location>
    </subcellularLocation>
</comment>
<evidence type="ECO:0000256" key="4">
    <source>
        <dbReference type="SAM" id="MobiDB-lite"/>
    </source>
</evidence>
<dbReference type="GO" id="GO:0000172">
    <property type="term" value="C:ribonuclease MRP complex"/>
    <property type="evidence" value="ECO:0007669"/>
    <property type="project" value="InterPro"/>
</dbReference>
<evidence type="ECO:0000256" key="3">
    <source>
        <dbReference type="ARBA" id="ARBA00023242"/>
    </source>
</evidence>
<feature type="compositionally biased region" description="Basic residues" evidence="4">
    <location>
        <begin position="114"/>
        <end position="130"/>
    </location>
</feature>
<feature type="region of interest" description="Disordered" evidence="4">
    <location>
        <begin position="92"/>
        <end position="130"/>
    </location>
</feature>
<name>A0A1R1XXX3_9FUNG</name>
<evidence type="ECO:0000256" key="1">
    <source>
        <dbReference type="ARBA" id="ARBA00004123"/>
    </source>
</evidence>
<dbReference type="STRING" id="133412.A0A1R1XXX3"/>
<gene>
    <name evidence="8" type="ORF">AYI70_g4783</name>
</gene>
<accession>A0A1R1XXX3</accession>
<keyword evidence="3" id="KW-0539">Nucleus</keyword>
<dbReference type="AlphaFoldDB" id="A0A1R1XXX3"/>
<dbReference type="Pfam" id="PF06978">
    <property type="entry name" value="POP1_N"/>
    <property type="match status" value="2"/>
</dbReference>
<dbReference type="Pfam" id="PF22770">
    <property type="entry name" value="POP1_C"/>
    <property type="match status" value="1"/>
</dbReference>
<dbReference type="Proteomes" id="UP000187283">
    <property type="component" value="Unassembled WGS sequence"/>
</dbReference>
<reference evidence="8 9" key="1">
    <citation type="submission" date="2017-01" db="EMBL/GenBank/DDBJ databases">
        <authorList>
            <person name="Mah S.A."/>
            <person name="Swanson W.J."/>
            <person name="Moy G.W."/>
            <person name="Vacquier V.D."/>
        </authorList>
    </citation>
    <scope>NUCLEOTIDE SEQUENCE [LARGE SCALE GENOMIC DNA]</scope>
    <source>
        <strain evidence="8 9">GSMNP</strain>
    </source>
</reference>
<dbReference type="GO" id="GO:0005655">
    <property type="term" value="C:nucleolar ribonuclease P complex"/>
    <property type="evidence" value="ECO:0007669"/>
    <property type="project" value="InterPro"/>
</dbReference>
<dbReference type="PANTHER" id="PTHR22731:SF3">
    <property type="entry name" value="RIBONUCLEASES P_MRP PROTEIN SUBUNIT POP1"/>
    <property type="match status" value="1"/>
</dbReference>
<keyword evidence="2" id="KW-0819">tRNA processing</keyword>
<sequence>MNSKKRNNDFSKLHGRDKKKDQFKTKAIDIVNFVESRAYEVCAMENAITLSKKSNNTRAFQTLPRHLRRRAASHNIKRVPIRLRAKAIAEMKQSLSEKTKSKTVSDPSIDLLKKKSKPPPNKNRRHRRKRSTLVEIYTKRQNGKRWLETHMWHTKRMKMALKWGIMLAETPNDKSHRSIYKALHKSIIHDVSYIGTLKIVGKTNEIIDLINKISNSDVPLNQISFINGSKSVPLLLHEYEEISNVIGPALGIWGPIDNNQKSLKTEAQLECSVQSFFIRLHPSILPQVLEIIDKAISNQTQFSSIEYYDKSKDLMSIDVYGSLSTDLLQCIFKTPASENKDKSDSATICERIWNLSKCVSDSKSIPEGLVLSFDVIDPRLKFPQKMSPKNKSIESNESEYLKNSTIKTENKYSKLIELIQLYYNTNPSNSLHAHIWNTSLCEKILKSKTSEDDLNNRRKNNLIPGTKLKFTDKDVKIPIMLIRRGPSHIKGYSLKTDFKHKDCISGWTVICPTGFVLDFWKSLVFAGGRAIGLNEQSMLCFESGLPSFPSSWPLSKAYYKHLLGDSQSAVEGILKTRFDSWTKKPKSKKENFEKKGALCPFYPPIHSLVGLDEPEVLSKYSFLMNKLTKQTLQTEKDDSSQNIECSEESAIDSNFSPQAENKPLIDIESNTETSDLKIATTNLDTSAKLSADIVTLLADQRPSPWLISSLAILEGIKKILKSNFNLDKPLSFENWIKPLVEIYDGIILTKTGPLSISPVNKAVNFNHAIVRVLLYSVKRGSAEDNAVISIPSFVHKGMSNGKNSNKFNFVQSQNLNKSNLADKFPSKKEIIGYVVNGDYSYSVSKGFALGVISLKGLYKIWKQQTYIPILSTESVDLKQIDLPKNDKHKKVKKETKSDLVVDVSNVNGKLRRLYSLSLM</sequence>
<feature type="domain" description="POP1 C-terminal" evidence="7">
    <location>
        <begin position="824"/>
        <end position="865"/>
    </location>
</feature>
<dbReference type="EMBL" id="LSSN01001511">
    <property type="protein sequence ID" value="OMJ19364.1"/>
    <property type="molecule type" value="Genomic_DNA"/>
</dbReference>
<dbReference type="InterPro" id="IPR012590">
    <property type="entry name" value="POPLD_dom"/>
</dbReference>
<dbReference type="OrthoDB" id="442863at2759"/>
<evidence type="ECO:0000259" key="5">
    <source>
        <dbReference type="Pfam" id="PF06978"/>
    </source>
</evidence>
<feature type="domain" description="Pop1 N-terminal" evidence="5">
    <location>
        <begin position="33"/>
        <end position="106"/>
    </location>
</feature>
<feature type="domain" description="POPLD" evidence="6">
    <location>
        <begin position="506"/>
        <end position="603"/>
    </location>
</feature>
<evidence type="ECO:0000313" key="8">
    <source>
        <dbReference type="EMBL" id="OMJ19364.1"/>
    </source>
</evidence>
<comment type="caution">
    <text evidence="8">The sequence shown here is derived from an EMBL/GenBank/DDBJ whole genome shotgun (WGS) entry which is preliminary data.</text>
</comment>
<protein>
    <submittedName>
        <fullName evidence="8">Ribonucleases P/MRP protein subunit POP1</fullName>
    </submittedName>
</protein>
<evidence type="ECO:0000313" key="9">
    <source>
        <dbReference type="Proteomes" id="UP000187283"/>
    </source>
</evidence>
<evidence type="ECO:0000256" key="2">
    <source>
        <dbReference type="ARBA" id="ARBA00022694"/>
    </source>
</evidence>
<dbReference type="PANTHER" id="PTHR22731">
    <property type="entry name" value="RIBONUCLEASES P/MRP PROTEIN SUBUNIT POP1"/>
    <property type="match status" value="1"/>
</dbReference>
<proteinExistence type="predicted"/>
<dbReference type="InterPro" id="IPR055079">
    <property type="entry name" value="POP1_C"/>
</dbReference>
<feature type="domain" description="Pop1 N-terminal" evidence="5">
    <location>
        <begin position="112"/>
        <end position="201"/>
    </location>
</feature>
<evidence type="ECO:0000259" key="7">
    <source>
        <dbReference type="Pfam" id="PF22770"/>
    </source>
</evidence>
<dbReference type="InterPro" id="IPR009723">
    <property type="entry name" value="Pop1_N"/>
</dbReference>
<dbReference type="InterPro" id="IPR039182">
    <property type="entry name" value="Pop1"/>
</dbReference>